<reference evidence="2" key="1">
    <citation type="submission" date="2019-06" db="EMBL/GenBank/DDBJ databases">
        <authorList>
            <person name="Zheng W."/>
        </authorList>
    </citation>
    <scope>NUCLEOTIDE SEQUENCE</scope>
    <source>
        <strain evidence="2">QDHG01</strain>
    </source>
</reference>
<name>A0A8J8P1X2_HALGN</name>
<feature type="compositionally biased region" description="Low complexity" evidence="1">
    <location>
        <begin position="430"/>
        <end position="449"/>
    </location>
</feature>
<dbReference type="OrthoDB" id="10688002at2759"/>
<feature type="compositionally biased region" description="Acidic residues" evidence="1">
    <location>
        <begin position="269"/>
        <end position="282"/>
    </location>
</feature>
<gene>
    <name evidence="2" type="ORF">FGO68_gene15587</name>
</gene>
<evidence type="ECO:0000313" key="2">
    <source>
        <dbReference type="EMBL" id="TNV85587.1"/>
    </source>
</evidence>
<proteinExistence type="predicted"/>
<dbReference type="AlphaFoldDB" id="A0A8J8P1X2"/>
<feature type="region of interest" description="Disordered" evidence="1">
    <location>
        <begin position="245"/>
        <end position="331"/>
    </location>
</feature>
<evidence type="ECO:0000256" key="1">
    <source>
        <dbReference type="SAM" id="MobiDB-lite"/>
    </source>
</evidence>
<feature type="region of interest" description="Disordered" evidence="1">
    <location>
        <begin position="407"/>
        <end position="449"/>
    </location>
</feature>
<keyword evidence="3" id="KW-1185">Reference proteome</keyword>
<comment type="caution">
    <text evidence="2">The sequence shown here is derived from an EMBL/GenBank/DDBJ whole genome shotgun (WGS) entry which is preliminary data.</text>
</comment>
<feature type="region of interest" description="Disordered" evidence="1">
    <location>
        <begin position="585"/>
        <end position="616"/>
    </location>
</feature>
<sequence>MQNNIQITKALLKMSTNYRGGRGGSKDASYQPKRGGGQRGGRGGAYAPQGGVPGGGAQIGSSGQYVKKQAAPNEGDPVIMSQVNNQQQQQESEQSVSDKFNMLLGAMGMNIPTQAPTQPPIATPQVQPVQVAAPAIKEPPVQPPVKQELVKQEAAPVKQEALVKVEAPKAEEKKSSGPRKVFNKVELLARYKPTRIINSRLFERDYLDLLDTVFSSAAQPPENATSLDTSAGASYIKEQLDYNKMQTTQQQQPWRGGNQHQQRHHQQQQDDENEEDPEWIDFDPEKDKSTFFGRAIQDEKQLRDQVVKEKETGKSYGYRNQSNRNNNDEDEFDKLVREQREEQSTKRAAAAELINDSAIAAKVAELESSQRNYSDIDLIYEKKRNNNAREENLNDDQMDKYFTSLMEEEEQRQKQKPVATATNNQVQQKAVPQQPTPQQIAQAQAQAQADAQRQALEHQKMLSQNARQQLEAILQQQKLQLEKQWTLEQSVFKNPAPPVGQTQEQRLLKNSSEMFVIYKFVNDPLLKVKSEKYTGLDEYVQIKDIFPVKSLLQTSPINVQLQQMMLPAQQQLQLMQQKLRQEQFQQKHRREEAKREEAIAITNSNEAASVDSPSVDDLTNMESQLKGLFGFQAR</sequence>
<feature type="compositionally biased region" description="Gly residues" evidence="1">
    <location>
        <begin position="34"/>
        <end position="44"/>
    </location>
</feature>
<feature type="compositionally biased region" description="Low complexity" evidence="1">
    <location>
        <begin position="81"/>
        <end position="96"/>
    </location>
</feature>
<evidence type="ECO:0000313" key="3">
    <source>
        <dbReference type="Proteomes" id="UP000785679"/>
    </source>
</evidence>
<dbReference type="EMBL" id="RRYP01001709">
    <property type="protein sequence ID" value="TNV85587.1"/>
    <property type="molecule type" value="Genomic_DNA"/>
</dbReference>
<protein>
    <submittedName>
        <fullName evidence="2">Uncharacterized protein</fullName>
    </submittedName>
</protein>
<feature type="compositionally biased region" description="Basic and acidic residues" evidence="1">
    <location>
        <begin position="296"/>
        <end position="313"/>
    </location>
</feature>
<dbReference type="Proteomes" id="UP000785679">
    <property type="component" value="Unassembled WGS sequence"/>
</dbReference>
<feature type="region of interest" description="Disordered" evidence="1">
    <location>
        <begin position="15"/>
        <end position="96"/>
    </location>
</feature>
<feature type="compositionally biased region" description="Basic and acidic residues" evidence="1">
    <location>
        <begin position="589"/>
        <end position="598"/>
    </location>
</feature>
<organism evidence="2 3">
    <name type="scientific">Halteria grandinella</name>
    <dbReference type="NCBI Taxonomy" id="5974"/>
    <lineage>
        <taxon>Eukaryota</taxon>
        <taxon>Sar</taxon>
        <taxon>Alveolata</taxon>
        <taxon>Ciliophora</taxon>
        <taxon>Intramacronucleata</taxon>
        <taxon>Spirotrichea</taxon>
        <taxon>Stichotrichia</taxon>
        <taxon>Sporadotrichida</taxon>
        <taxon>Halteriidae</taxon>
        <taxon>Halteria</taxon>
    </lineage>
</organism>
<accession>A0A8J8P1X2</accession>